<dbReference type="Pfam" id="PF01679">
    <property type="entry name" value="Pmp3"/>
    <property type="match status" value="1"/>
</dbReference>
<organism evidence="6 7">
    <name type="scientific">Urbifossiella limnaea</name>
    <dbReference type="NCBI Taxonomy" id="2528023"/>
    <lineage>
        <taxon>Bacteria</taxon>
        <taxon>Pseudomonadati</taxon>
        <taxon>Planctomycetota</taxon>
        <taxon>Planctomycetia</taxon>
        <taxon>Gemmatales</taxon>
        <taxon>Gemmataceae</taxon>
        <taxon>Urbifossiella</taxon>
    </lineage>
</organism>
<name>A0A517XP60_9BACT</name>
<evidence type="ECO:0000256" key="5">
    <source>
        <dbReference type="ARBA" id="ARBA00023136"/>
    </source>
</evidence>
<evidence type="ECO:0000256" key="2">
    <source>
        <dbReference type="ARBA" id="ARBA00009530"/>
    </source>
</evidence>
<dbReference type="AlphaFoldDB" id="A0A517XP60"/>
<accession>A0A517XP60</accession>
<dbReference type="Proteomes" id="UP000319576">
    <property type="component" value="Chromosome"/>
</dbReference>
<dbReference type="RefSeq" id="WP_145235196.1">
    <property type="nucleotide sequence ID" value="NZ_CP036273.1"/>
</dbReference>
<dbReference type="OrthoDB" id="9810121at2"/>
<keyword evidence="7" id="KW-1185">Reference proteome</keyword>
<evidence type="ECO:0000313" key="7">
    <source>
        <dbReference type="Proteomes" id="UP000319576"/>
    </source>
</evidence>
<dbReference type="GO" id="GO:0016020">
    <property type="term" value="C:membrane"/>
    <property type="evidence" value="ECO:0007669"/>
    <property type="project" value="UniProtKB-SubCell"/>
</dbReference>
<dbReference type="InterPro" id="IPR000612">
    <property type="entry name" value="PMP3"/>
</dbReference>
<protein>
    <submittedName>
        <fullName evidence="6">Proteolipid membrane potential modulator</fullName>
    </submittedName>
</protein>
<evidence type="ECO:0000256" key="1">
    <source>
        <dbReference type="ARBA" id="ARBA00004370"/>
    </source>
</evidence>
<gene>
    <name evidence="6" type="ORF">ETAA1_12070</name>
</gene>
<evidence type="ECO:0000256" key="4">
    <source>
        <dbReference type="ARBA" id="ARBA00022989"/>
    </source>
</evidence>
<comment type="similarity">
    <text evidence="2">Belongs to the UPF0057 (PMP3) family.</text>
</comment>
<comment type="subcellular location">
    <subcellularLocation>
        <location evidence="1">Membrane</location>
    </subcellularLocation>
</comment>
<proteinExistence type="inferred from homology"/>
<reference evidence="6 7" key="1">
    <citation type="submission" date="2019-02" db="EMBL/GenBank/DDBJ databases">
        <title>Deep-cultivation of Planctomycetes and their phenomic and genomic characterization uncovers novel biology.</title>
        <authorList>
            <person name="Wiegand S."/>
            <person name="Jogler M."/>
            <person name="Boedeker C."/>
            <person name="Pinto D."/>
            <person name="Vollmers J."/>
            <person name="Rivas-Marin E."/>
            <person name="Kohn T."/>
            <person name="Peeters S.H."/>
            <person name="Heuer A."/>
            <person name="Rast P."/>
            <person name="Oberbeckmann S."/>
            <person name="Bunk B."/>
            <person name="Jeske O."/>
            <person name="Meyerdierks A."/>
            <person name="Storesund J.E."/>
            <person name="Kallscheuer N."/>
            <person name="Luecker S."/>
            <person name="Lage O.M."/>
            <person name="Pohl T."/>
            <person name="Merkel B.J."/>
            <person name="Hornburger P."/>
            <person name="Mueller R.-W."/>
            <person name="Bruemmer F."/>
            <person name="Labrenz M."/>
            <person name="Spormann A.M."/>
            <person name="Op den Camp H."/>
            <person name="Overmann J."/>
            <person name="Amann R."/>
            <person name="Jetten M.S.M."/>
            <person name="Mascher T."/>
            <person name="Medema M.H."/>
            <person name="Devos D.P."/>
            <person name="Kaster A.-K."/>
            <person name="Ovreas L."/>
            <person name="Rohde M."/>
            <person name="Galperin M.Y."/>
            <person name="Jogler C."/>
        </authorList>
    </citation>
    <scope>NUCLEOTIDE SEQUENCE [LARGE SCALE GENOMIC DNA]</scope>
    <source>
        <strain evidence="6 7">ETA_A1</strain>
    </source>
</reference>
<keyword evidence="5" id="KW-0472">Membrane</keyword>
<sequence>MRSVLAFVCPPAAVLVAGARSELVANLALTCLFFLPGVVHALGVVDRTTTARQYSSVMRAMEQAGV</sequence>
<keyword evidence="3" id="KW-0812">Transmembrane</keyword>
<evidence type="ECO:0000313" key="6">
    <source>
        <dbReference type="EMBL" id="QDU19301.1"/>
    </source>
</evidence>
<keyword evidence="4" id="KW-1133">Transmembrane helix</keyword>
<dbReference type="KEGG" id="uli:ETAA1_12070"/>
<dbReference type="EMBL" id="CP036273">
    <property type="protein sequence ID" value="QDU19301.1"/>
    <property type="molecule type" value="Genomic_DNA"/>
</dbReference>
<evidence type="ECO:0000256" key="3">
    <source>
        <dbReference type="ARBA" id="ARBA00022692"/>
    </source>
</evidence>